<evidence type="ECO:0000256" key="4">
    <source>
        <dbReference type="ARBA" id="ARBA00023136"/>
    </source>
</evidence>
<keyword evidence="3 5" id="KW-1133">Transmembrane helix</keyword>
<dbReference type="GO" id="GO:0004252">
    <property type="term" value="F:serine-type endopeptidase activity"/>
    <property type="evidence" value="ECO:0007669"/>
    <property type="project" value="InterPro"/>
</dbReference>
<dbReference type="InterPro" id="IPR035952">
    <property type="entry name" value="Rhomboid-like_sf"/>
</dbReference>
<feature type="transmembrane region" description="Helical" evidence="5">
    <location>
        <begin position="77"/>
        <end position="95"/>
    </location>
</feature>
<keyword evidence="2 5" id="KW-0812">Transmembrane</keyword>
<dbReference type="InterPro" id="IPR022764">
    <property type="entry name" value="Peptidase_S54_rhomboid_dom"/>
</dbReference>
<feature type="non-terminal residue" evidence="7">
    <location>
        <position position="1"/>
    </location>
</feature>
<evidence type="ECO:0000256" key="1">
    <source>
        <dbReference type="ARBA" id="ARBA00004141"/>
    </source>
</evidence>
<dbReference type="GO" id="GO:0016020">
    <property type="term" value="C:membrane"/>
    <property type="evidence" value="ECO:0007669"/>
    <property type="project" value="UniProtKB-SubCell"/>
</dbReference>
<organism evidence="7">
    <name type="scientific">marine sediment metagenome</name>
    <dbReference type="NCBI Taxonomy" id="412755"/>
    <lineage>
        <taxon>unclassified sequences</taxon>
        <taxon>metagenomes</taxon>
        <taxon>ecological metagenomes</taxon>
    </lineage>
</organism>
<feature type="transmembrane region" description="Helical" evidence="5">
    <location>
        <begin position="25"/>
        <end position="44"/>
    </location>
</feature>
<sequence length="158" mass="16762">DFGVKGGKVLVEPWRFMTFMFTHDGVGHLLMNLTALALVGFLALGLGLSGLSFAVVFLVVGPLTVMPAILLSSPYTFVGASAGISGLFGAISVRLKRYGFSAVPFFILFAIALTATPAVEALYSQSAAAATQASMHFLALVLGAGLAVSYRYRRPRRW</sequence>
<proteinExistence type="predicted"/>
<dbReference type="Pfam" id="PF01694">
    <property type="entry name" value="Rhomboid"/>
    <property type="match status" value="1"/>
</dbReference>
<comment type="caution">
    <text evidence="7">The sequence shown here is derived from an EMBL/GenBank/DDBJ whole genome shotgun (WGS) entry which is preliminary data.</text>
</comment>
<feature type="transmembrane region" description="Helical" evidence="5">
    <location>
        <begin position="102"/>
        <end position="123"/>
    </location>
</feature>
<dbReference type="AlphaFoldDB" id="X1LZD4"/>
<accession>X1LZD4</accession>
<feature type="transmembrane region" description="Helical" evidence="5">
    <location>
        <begin position="51"/>
        <end position="71"/>
    </location>
</feature>
<reference evidence="7" key="1">
    <citation type="journal article" date="2014" name="Front. Microbiol.">
        <title>High frequency of phylogenetically diverse reductive dehalogenase-homologous genes in deep subseafloor sedimentary metagenomes.</title>
        <authorList>
            <person name="Kawai M."/>
            <person name="Futagami T."/>
            <person name="Toyoda A."/>
            <person name="Takaki Y."/>
            <person name="Nishi S."/>
            <person name="Hori S."/>
            <person name="Arai W."/>
            <person name="Tsubouchi T."/>
            <person name="Morono Y."/>
            <person name="Uchiyama I."/>
            <person name="Ito T."/>
            <person name="Fujiyama A."/>
            <person name="Inagaki F."/>
            <person name="Takami H."/>
        </authorList>
    </citation>
    <scope>NUCLEOTIDE SEQUENCE</scope>
    <source>
        <strain evidence="7">Expedition CK06-06</strain>
    </source>
</reference>
<gene>
    <name evidence="7" type="ORF">S06H3_10827</name>
</gene>
<feature type="transmembrane region" description="Helical" evidence="5">
    <location>
        <begin position="135"/>
        <end position="152"/>
    </location>
</feature>
<evidence type="ECO:0000313" key="7">
    <source>
        <dbReference type="EMBL" id="GAI11176.1"/>
    </source>
</evidence>
<evidence type="ECO:0000256" key="2">
    <source>
        <dbReference type="ARBA" id="ARBA00022692"/>
    </source>
</evidence>
<protein>
    <recommendedName>
        <fullName evidence="6">Peptidase S54 rhomboid domain-containing protein</fullName>
    </recommendedName>
</protein>
<dbReference type="Gene3D" id="1.20.1540.10">
    <property type="entry name" value="Rhomboid-like"/>
    <property type="match status" value="1"/>
</dbReference>
<feature type="domain" description="Peptidase S54 rhomboid" evidence="6">
    <location>
        <begin position="12"/>
        <end position="148"/>
    </location>
</feature>
<name>X1LZD4_9ZZZZ</name>
<evidence type="ECO:0000256" key="5">
    <source>
        <dbReference type="SAM" id="Phobius"/>
    </source>
</evidence>
<dbReference type="EMBL" id="BARV01005106">
    <property type="protein sequence ID" value="GAI11176.1"/>
    <property type="molecule type" value="Genomic_DNA"/>
</dbReference>
<comment type="subcellular location">
    <subcellularLocation>
        <location evidence="1">Membrane</location>
        <topology evidence="1">Multi-pass membrane protein</topology>
    </subcellularLocation>
</comment>
<evidence type="ECO:0000256" key="3">
    <source>
        <dbReference type="ARBA" id="ARBA00022989"/>
    </source>
</evidence>
<dbReference type="SUPFAM" id="SSF144091">
    <property type="entry name" value="Rhomboid-like"/>
    <property type="match status" value="1"/>
</dbReference>
<evidence type="ECO:0000259" key="6">
    <source>
        <dbReference type="Pfam" id="PF01694"/>
    </source>
</evidence>
<keyword evidence="4 5" id="KW-0472">Membrane</keyword>